<accession>A0A511RKK9</accession>
<evidence type="ECO:0000313" key="2">
    <source>
        <dbReference type="Proteomes" id="UP000321827"/>
    </source>
</evidence>
<dbReference type="Proteomes" id="UP000321827">
    <property type="component" value="Unassembled WGS sequence"/>
</dbReference>
<gene>
    <name evidence="1" type="ORF">ODE01S_07900</name>
</gene>
<dbReference type="OrthoDB" id="9848364at2"/>
<name>A0A511RKK9_9DEIN</name>
<organism evidence="1 2">
    <name type="scientific">Oceanithermus desulfurans NBRC 100063</name>
    <dbReference type="NCBI Taxonomy" id="1227550"/>
    <lineage>
        <taxon>Bacteria</taxon>
        <taxon>Thermotogati</taxon>
        <taxon>Deinococcota</taxon>
        <taxon>Deinococci</taxon>
        <taxon>Thermales</taxon>
        <taxon>Thermaceae</taxon>
        <taxon>Oceanithermus</taxon>
    </lineage>
</organism>
<evidence type="ECO:0000313" key="1">
    <source>
        <dbReference type="EMBL" id="GEM89356.1"/>
    </source>
</evidence>
<dbReference type="EMBL" id="BJXN01000004">
    <property type="protein sequence ID" value="GEM89356.1"/>
    <property type="molecule type" value="Genomic_DNA"/>
</dbReference>
<sequence>MRHVFTPWKSRSDLPAPLQEAVRTWAHEHEVGEVALEPMGELFAVRLNMSADPVPGIYVPAAALADPEALLEMLDAALEVYYAELNLNQ</sequence>
<comment type="caution">
    <text evidence="1">The sequence shown here is derived from an EMBL/GenBank/DDBJ whole genome shotgun (WGS) entry which is preliminary data.</text>
</comment>
<proteinExistence type="predicted"/>
<dbReference type="AlphaFoldDB" id="A0A511RKK9"/>
<protein>
    <submittedName>
        <fullName evidence="1">Uncharacterized protein</fullName>
    </submittedName>
</protein>
<dbReference type="RefSeq" id="WP_147146089.1">
    <property type="nucleotide sequence ID" value="NZ_BJXN01000004.1"/>
</dbReference>
<reference evidence="1 2" key="1">
    <citation type="submission" date="2019-07" db="EMBL/GenBank/DDBJ databases">
        <title>Whole genome shotgun sequence of Oceanithermus desulfurans NBRC 100063.</title>
        <authorList>
            <person name="Hosoyama A."/>
            <person name="Uohara A."/>
            <person name="Ohji S."/>
            <person name="Ichikawa N."/>
        </authorList>
    </citation>
    <scope>NUCLEOTIDE SEQUENCE [LARGE SCALE GENOMIC DNA]</scope>
    <source>
        <strain evidence="1 2">NBRC 100063</strain>
    </source>
</reference>